<evidence type="ECO:0000313" key="5">
    <source>
        <dbReference type="Proteomes" id="UP000248553"/>
    </source>
</evidence>
<dbReference type="GO" id="GO:0000035">
    <property type="term" value="F:acyl binding"/>
    <property type="evidence" value="ECO:0007669"/>
    <property type="project" value="TreeGrafter"/>
</dbReference>
<organism evidence="4 5">
    <name type="scientific">Hymenobacter edaphi</name>
    <dbReference type="NCBI Taxonomy" id="2211146"/>
    <lineage>
        <taxon>Bacteria</taxon>
        <taxon>Pseudomonadati</taxon>
        <taxon>Bacteroidota</taxon>
        <taxon>Cytophagia</taxon>
        <taxon>Cytophagales</taxon>
        <taxon>Hymenobacteraceae</taxon>
        <taxon>Hymenobacter</taxon>
    </lineage>
</organism>
<dbReference type="OrthoDB" id="9804551at2"/>
<dbReference type="InterPro" id="IPR036736">
    <property type="entry name" value="ACP-like_sf"/>
</dbReference>
<comment type="caution">
    <text evidence="4">The sequence shown here is derived from an EMBL/GenBank/DDBJ whole genome shotgun (WGS) entry which is preliminary data.</text>
</comment>
<evidence type="ECO:0000313" key="4">
    <source>
        <dbReference type="EMBL" id="RAK66660.1"/>
    </source>
</evidence>
<keyword evidence="1" id="KW-0596">Phosphopantetheine</keyword>
<gene>
    <name evidence="4" type="ORF">DLM85_10595</name>
</gene>
<dbReference type="InterPro" id="IPR003231">
    <property type="entry name" value="ACP"/>
</dbReference>
<keyword evidence="2" id="KW-0597">Phosphoprotein</keyword>
<evidence type="ECO:0000259" key="3">
    <source>
        <dbReference type="PROSITE" id="PS50075"/>
    </source>
</evidence>
<dbReference type="EMBL" id="QHKM01000003">
    <property type="protein sequence ID" value="RAK66660.1"/>
    <property type="molecule type" value="Genomic_DNA"/>
</dbReference>
<protein>
    <recommendedName>
        <fullName evidence="3">Carrier domain-containing protein</fullName>
    </recommendedName>
</protein>
<dbReference type="GO" id="GO:0016020">
    <property type="term" value="C:membrane"/>
    <property type="evidence" value="ECO:0007669"/>
    <property type="project" value="GOC"/>
</dbReference>
<dbReference type="SUPFAM" id="SSF47336">
    <property type="entry name" value="ACP-like"/>
    <property type="match status" value="1"/>
</dbReference>
<dbReference type="InterPro" id="IPR009081">
    <property type="entry name" value="PP-bd_ACP"/>
</dbReference>
<dbReference type="Proteomes" id="UP000248553">
    <property type="component" value="Unassembled WGS sequence"/>
</dbReference>
<dbReference type="Gene3D" id="1.10.1200.10">
    <property type="entry name" value="ACP-like"/>
    <property type="match status" value="1"/>
</dbReference>
<keyword evidence="5" id="KW-1185">Reference proteome</keyword>
<dbReference type="Pfam" id="PF00550">
    <property type="entry name" value="PP-binding"/>
    <property type="match status" value="1"/>
</dbReference>
<evidence type="ECO:0000256" key="1">
    <source>
        <dbReference type="ARBA" id="ARBA00022450"/>
    </source>
</evidence>
<dbReference type="PANTHER" id="PTHR20863:SF76">
    <property type="entry name" value="CARRIER DOMAIN-CONTAINING PROTEIN"/>
    <property type="match status" value="1"/>
</dbReference>
<dbReference type="GO" id="GO:0005829">
    <property type="term" value="C:cytosol"/>
    <property type="evidence" value="ECO:0007669"/>
    <property type="project" value="TreeGrafter"/>
</dbReference>
<accession>A0A328BHD5</accession>
<evidence type="ECO:0000256" key="2">
    <source>
        <dbReference type="ARBA" id="ARBA00022553"/>
    </source>
</evidence>
<name>A0A328BHD5_9BACT</name>
<dbReference type="AlphaFoldDB" id="A0A328BHD5"/>
<sequence length="113" mass="12563">MCGPPYLPPPRSPGPQFCSMNDTLHLTVYQQLQAMLPQLSADASPALHLQDDLGLDSLDVVELVIRLEQRFEVELPDAEIGGWRTLGDVYQTLERHVVSTAAAWWNLSLGFFG</sequence>
<dbReference type="PANTHER" id="PTHR20863">
    <property type="entry name" value="ACYL CARRIER PROTEIN"/>
    <property type="match status" value="1"/>
</dbReference>
<feature type="domain" description="Carrier" evidence="3">
    <location>
        <begin position="22"/>
        <end position="97"/>
    </location>
</feature>
<dbReference type="GO" id="GO:0009245">
    <property type="term" value="P:lipid A biosynthetic process"/>
    <property type="evidence" value="ECO:0007669"/>
    <property type="project" value="TreeGrafter"/>
</dbReference>
<reference evidence="5" key="1">
    <citation type="submission" date="2018-05" db="EMBL/GenBank/DDBJ databases">
        <authorList>
            <person name="Nie L."/>
        </authorList>
    </citation>
    <scope>NUCLEOTIDE SEQUENCE [LARGE SCALE GENOMIC DNA]</scope>
    <source>
        <strain evidence="5">NL</strain>
    </source>
</reference>
<proteinExistence type="predicted"/>
<dbReference type="GO" id="GO:0000036">
    <property type="term" value="F:acyl carrier activity"/>
    <property type="evidence" value="ECO:0007669"/>
    <property type="project" value="TreeGrafter"/>
</dbReference>
<dbReference type="PROSITE" id="PS50075">
    <property type="entry name" value="CARRIER"/>
    <property type="match status" value="1"/>
</dbReference>